<dbReference type="InterPro" id="IPR036880">
    <property type="entry name" value="Kunitz_BPTI_sf"/>
</dbReference>
<feature type="compositionally biased region" description="Low complexity" evidence="2">
    <location>
        <begin position="124"/>
        <end position="154"/>
    </location>
</feature>
<dbReference type="EMBL" id="UZAN01039918">
    <property type="protein sequence ID" value="VDP67685.1"/>
    <property type="molecule type" value="Genomic_DNA"/>
</dbReference>
<name>A0A183A7E1_9TREM</name>
<dbReference type="GO" id="GO:0005615">
    <property type="term" value="C:extracellular space"/>
    <property type="evidence" value="ECO:0007669"/>
    <property type="project" value="TreeGrafter"/>
</dbReference>
<proteinExistence type="predicted"/>
<dbReference type="PANTHER" id="PTHR10083:SF374">
    <property type="entry name" value="BPTI_KUNITZ INHIBITOR DOMAIN-CONTAINING PROTEIN"/>
    <property type="match status" value="1"/>
</dbReference>
<dbReference type="InterPro" id="IPR002223">
    <property type="entry name" value="Kunitz_BPTI"/>
</dbReference>
<sequence length="466" mass="52765">MQRNTWAFYEGKHIVKPVHFRRQPTVLYATAGFGAPQNDNNAPPPPSITRFQVFPPSKQHGNRAIKSPQPIPPQFVRSARLHAFNSLFTDRILTKPKRWAISTLYNPLSHSFPMESDLSKSNPTSSSIPTTTTTSTTTTTTSETPTSTATTTTIPSVAETATTIVVPSSYRKVGLQHRGITDRNTSVLNPMGPVVRSPRAGEDRMSYMVQLTTDEPMYPVYPEAPAPDFRIKQNYLPAKSDPDPLADFEMEGYRPVREPEVFEPMRPVQHSAAPWAYRDVYRFGPPRHPACSQPLNRGVGPDEVSSWYFDTQLNVCRWFGYRGYGGNSNRFYSRTACESLCIRDVENLCETVKCSWHGTHCSLVGDQACKHAEEMYGRDWSLRCPPDQPVCLSRRGTRIAPDIDFKNIPHECFQPKDPGSCERKNPAVMFHYDRERNDCMTFYYHNCGGNDNRFETKSDCMSHCSP</sequence>
<dbReference type="PROSITE" id="PS50279">
    <property type="entry name" value="BPTI_KUNITZ_2"/>
    <property type="match status" value="2"/>
</dbReference>
<dbReference type="SUPFAM" id="SSF57362">
    <property type="entry name" value="BPTI-like"/>
    <property type="match status" value="2"/>
</dbReference>
<evidence type="ECO:0000259" key="3">
    <source>
        <dbReference type="PROSITE" id="PS50279"/>
    </source>
</evidence>
<organism evidence="6">
    <name type="scientific">Echinostoma caproni</name>
    <dbReference type="NCBI Taxonomy" id="27848"/>
    <lineage>
        <taxon>Eukaryota</taxon>
        <taxon>Metazoa</taxon>
        <taxon>Spiralia</taxon>
        <taxon>Lophotrochozoa</taxon>
        <taxon>Platyhelminthes</taxon>
        <taxon>Trematoda</taxon>
        <taxon>Digenea</taxon>
        <taxon>Plagiorchiida</taxon>
        <taxon>Echinostomata</taxon>
        <taxon>Echinostomatoidea</taxon>
        <taxon>Echinostomatidae</taxon>
        <taxon>Echinostoma</taxon>
    </lineage>
</organism>
<keyword evidence="5" id="KW-1185">Reference proteome</keyword>
<dbReference type="SMART" id="SM00131">
    <property type="entry name" value="KU"/>
    <property type="match status" value="2"/>
</dbReference>
<dbReference type="Pfam" id="PF00014">
    <property type="entry name" value="Kunitz_BPTI"/>
    <property type="match status" value="2"/>
</dbReference>
<reference evidence="6" key="1">
    <citation type="submission" date="2016-06" db="UniProtKB">
        <authorList>
            <consortium name="WormBaseParasite"/>
        </authorList>
    </citation>
    <scope>IDENTIFICATION</scope>
</reference>
<dbReference type="CDD" id="cd00109">
    <property type="entry name" value="Kunitz-type"/>
    <property type="match status" value="1"/>
</dbReference>
<dbReference type="AlphaFoldDB" id="A0A183A7E1"/>
<dbReference type="GO" id="GO:0004867">
    <property type="term" value="F:serine-type endopeptidase inhibitor activity"/>
    <property type="evidence" value="ECO:0007669"/>
    <property type="project" value="InterPro"/>
</dbReference>
<dbReference type="InterPro" id="IPR050098">
    <property type="entry name" value="TFPI/VKTCI-like"/>
</dbReference>
<keyword evidence="1" id="KW-1015">Disulfide bond</keyword>
<dbReference type="PRINTS" id="PR00759">
    <property type="entry name" value="BASICPTASE"/>
</dbReference>
<dbReference type="WBParaSite" id="ECPE_0000287901-mRNA-1">
    <property type="protein sequence ID" value="ECPE_0000287901-mRNA-1"/>
    <property type="gene ID" value="ECPE_0000287901"/>
</dbReference>
<dbReference type="Proteomes" id="UP000272942">
    <property type="component" value="Unassembled WGS sequence"/>
</dbReference>
<gene>
    <name evidence="4" type="ORF">ECPE_LOCUS2876</name>
</gene>
<evidence type="ECO:0000256" key="2">
    <source>
        <dbReference type="SAM" id="MobiDB-lite"/>
    </source>
</evidence>
<dbReference type="OrthoDB" id="4473401at2759"/>
<dbReference type="Gene3D" id="4.10.410.10">
    <property type="entry name" value="Pancreatic trypsin inhibitor Kunitz domain"/>
    <property type="match status" value="2"/>
</dbReference>
<dbReference type="CDD" id="cd22593">
    <property type="entry name" value="Kunitz_conkunitzin"/>
    <property type="match status" value="1"/>
</dbReference>
<evidence type="ECO:0000313" key="5">
    <source>
        <dbReference type="Proteomes" id="UP000272942"/>
    </source>
</evidence>
<protein>
    <submittedName>
        <fullName evidence="6">Kunitz/Bovine pancreatic trypsin inhibitor domain protein</fullName>
    </submittedName>
</protein>
<evidence type="ECO:0000313" key="4">
    <source>
        <dbReference type="EMBL" id="VDP67685.1"/>
    </source>
</evidence>
<evidence type="ECO:0000313" key="6">
    <source>
        <dbReference type="WBParaSite" id="ECPE_0000287901-mRNA-1"/>
    </source>
</evidence>
<accession>A0A183A7E1</accession>
<feature type="region of interest" description="Disordered" evidence="2">
    <location>
        <begin position="112"/>
        <end position="154"/>
    </location>
</feature>
<feature type="domain" description="BPTI/Kunitz inhibitor" evidence="3">
    <location>
        <begin position="412"/>
        <end position="464"/>
    </location>
</feature>
<reference evidence="4 5" key="2">
    <citation type="submission" date="2018-11" db="EMBL/GenBank/DDBJ databases">
        <authorList>
            <consortium name="Pathogen Informatics"/>
        </authorList>
    </citation>
    <scope>NUCLEOTIDE SEQUENCE [LARGE SCALE GENOMIC DNA]</scope>
    <source>
        <strain evidence="4 5">Egypt</strain>
    </source>
</reference>
<feature type="domain" description="BPTI/Kunitz inhibitor" evidence="3">
    <location>
        <begin position="291"/>
        <end position="341"/>
    </location>
</feature>
<evidence type="ECO:0000256" key="1">
    <source>
        <dbReference type="ARBA" id="ARBA00023157"/>
    </source>
</evidence>
<dbReference type="PANTHER" id="PTHR10083">
    <property type="entry name" value="KUNITZ-TYPE PROTEASE INHIBITOR-RELATED"/>
    <property type="match status" value="1"/>
</dbReference>